<dbReference type="EMBL" id="VUNI01000013">
    <property type="protein sequence ID" value="MST75115.1"/>
    <property type="molecule type" value="Genomic_DNA"/>
</dbReference>
<dbReference type="InterPro" id="IPR003787">
    <property type="entry name" value="Sulphur_relay_DsrE/F-like"/>
</dbReference>
<organism evidence="2 3">
    <name type="scientific">Roseburia porci</name>
    <dbReference type="NCBI Taxonomy" id="2605790"/>
    <lineage>
        <taxon>Bacteria</taxon>
        <taxon>Bacillati</taxon>
        <taxon>Bacillota</taxon>
        <taxon>Clostridia</taxon>
        <taxon>Lachnospirales</taxon>
        <taxon>Lachnospiraceae</taxon>
        <taxon>Roseburia</taxon>
    </lineage>
</organism>
<proteinExistence type="predicted"/>
<evidence type="ECO:0000313" key="2">
    <source>
        <dbReference type="EMBL" id="MST75115.1"/>
    </source>
</evidence>
<dbReference type="SUPFAM" id="SSF75169">
    <property type="entry name" value="DsrEFH-like"/>
    <property type="match status" value="1"/>
</dbReference>
<feature type="domain" description="UPF0033" evidence="1">
    <location>
        <begin position="2"/>
        <end position="69"/>
    </location>
</feature>
<dbReference type="AlphaFoldDB" id="A0A6L5YRX0"/>
<reference evidence="2 3" key="1">
    <citation type="submission" date="2019-08" db="EMBL/GenBank/DDBJ databases">
        <title>In-depth cultivation of the pig gut microbiome towards novel bacterial diversity and tailored functional studies.</title>
        <authorList>
            <person name="Wylensek D."/>
            <person name="Hitch T.C.A."/>
            <person name="Clavel T."/>
        </authorList>
    </citation>
    <scope>NUCLEOTIDE SEQUENCE [LARGE SCALE GENOMIC DNA]</scope>
    <source>
        <strain evidence="2 3">MUC/MUC-530-WT-4D</strain>
    </source>
</reference>
<dbReference type="Pfam" id="PF02635">
    <property type="entry name" value="DsrE"/>
    <property type="match status" value="1"/>
</dbReference>
<dbReference type="Gene3D" id="3.40.1260.10">
    <property type="entry name" value="DsrEFH-like"/>
    <property type="match status" value="1"/>
</dbReference>
<sequence>MITVNAMGDACPIPVVKTKNAIKELRGAGEVQTLVDNEIAVQNLTKMAKQKGYGVKSQKLEENKYEVTLSISESSENVSSEQKMTDQDNQVVNHNDVSECYPDARKKNTVVVLSSSTMGEGDSELGAILMKGFIYALSQQDELPTTILMYNGGAKIACENSPSLEDLRSLEAQGVEIFTCGTCLNHYGLTEQLKVGEVTNMYVIAEKMTQADLVVKP</sequence>
<dbReference type="InterPro" id="IPR019870">
    <property type="entry name" value="Se_metab_YedF"/>
</dbReference>
<protein>
    <submittedName>
        <fullName evidence="2">Sulfurtransferase-like selenium metabolism protein YedF</fullName>
    </submittedName>
</protein>
<keyword evidence="2" id="KW-0808">Transferase</keyword>
<dbReference type="Proteomes" id="UP000474024">
    <property type="component" value="Unassembled WGS sequence"/>
</dbReference>
<dbReference type="GO" id="GO:0016740">
    <property type="term" value="F:transferase activity"/>
    <property type="evidence" value="ECO:0007669"/>
    <property type="project" value="UniProtKB-KW"/>
</dbReference>
<dbReference type="RefSeq" id="WP_154430079.1">
    <property type="nucleotide sequence ID" value="NZ_VUNI01000013.1"/>
</dbReference>
<dbReference type="Gene3D" id="3.30.110.40">
    <property type="entry name" value="TusA-like domain"/>
    <property type="match status" value="1"/>
</dbReference>
<dbReference type="InterPro" id="IPR027396">
    <property type="entry name" value="DsrEFH-like"/>
</dbReference>
<gene>
    <name evidence="2" type="primary">yedF</name>
    <name evidence="2" type="ORF">FYJ75_08755</name>
</gene>
<name>A0A6L5YRX0_9FIRM</name>
<dbReference type="SUPFAM" id="SSF64307">
    <property type="entry name" value="SirA-like"/>
    <property type="match status" value="1"/>
</dbReference>
<comment type="caution">
    <text evidence="2">The sequence shown here is derived from an EMBL/GenBank/DDBJ whole genome shotgun (WGS) entry which is preliminary data.</text>
</comment>
<dbReference type="Pfam" id="PF01206">
    <property type="entry name" value="TusA"/>
    <property type="match status" value="1"/>
</dbReference>
<dbReference type="InterPro" id="IPR001455">
    <property type="entry name" value="TusA-like"/>
</dbReference>
<dbReference type="NCBIfam" id="TIGR03527">
    <property type="entry name" value="selenium_YedF"/>
    <property type="match status" value="1"/>
</dbReference>
<dbReference type="InterPro" id="IPR036868">
    <property type="entry name" value="TusA-like_sf"/>
</dbReference>
<keyword evidence="3" id="KW-1185">Reference proteome</keyword>
<accession>A0A6L5YRX0</accession>
<evidence type="ECO:0000313" key="3">
    <source>
        <dbReference type="Proteomes" id="UP000474024"/>
    </source>
</evidence>
<evidence type="ECO:0000259" key="1">
    <source>
        <dbReference type="Pfam" id="PF01206"/>
    </source>
</evidence>